<sequence>MYFAGVDLAWAGRNPTGVAVIDSGGELVSVAAVRDDDEILAALDPYVRGECLVAFDAPLVVNNPTGQRPAETALNRDFRRFQAGTHPCNTGKPEFADGPRAARLAAALGLALDPRSPRPRRAIEVYPHAATVALFGLQQTLKYKAKPGRSLERLKSELLLLMAGVERLAHAPVPVRVGGHAGWRALRRAVECAQRKSELRRAEDPVDAVVCAYVALFAQRRPDAVTSYGDPGTGCIVTPSLPAARRQSLRSAPAADRSGPAPR</sequence>
<dbReference type="InterPro" id="IPR008306">
    <property type="entry name" value="UCP018008"/>
</dbReference>
<dbReference type="Proteomes" id="UP000001574">
    <property type="component" value="Chromosome"/>
</dbReference>
<reference evidence="1 2" key="1">
    <citation type="submission" date="2006-10" db="EMBL/GenBank/DDBJ databases">
        <authorList>
            <person name="Fleischmann R.D."/>
            <person name="Dodson R.J."/>
            <person name="Haft D.H."/>
            <person name="Merkel J.S."/>
            <person name="Nelson W.C."/>
            <person name="Fraser C.M."/>
        </authorList>
    </citation>
    <scope>NUCLEOTIDE SEQUENCE [LARGE SCALE GENOMIC DNA]</scope>
    <source>
        <strain evidence="1 2">104</strain>
    </source>
</reference>
<dbReference type="AlphaFoldDB" id="A0A0H2ZQU3"/>
<dbReference type="Pfam" id="PF04250">
    <property type="entry name" value="DUF429"/>
    <property type="match status" value="1"/>
</dbReference>
<name>A0A0H2ZQU3_MYCA1</name>
<gene>
    <name evidence="1" type="ordered locus">MAV_0720</name>
</gene>
<proteinExistence type="predicted"/>
<evidence type="ECO:0000313" key="1">
    <source>
        <dbReference type="EMBL" id="ABK64596.1"/>
    </source>
</evidence>
<protein>
    <recommendedName>
        <fullName evidence="3">DUF429 domain-containing protein</fullName>
    </recommendedName>
</protein>
<organism evidence="1 2">
    <name type="scientific">Mycobacterium avium (strain 104)</name>
    <dbReference type="NCBI Taxonomy" id="243243"/>
    <lineage>
        <taxon>Bacteria</taxon>
        <taxon>Bacillati</taxon>
        <taxon>Actinomycetota</taxon>
        <taxon>Actinomycetes</taxon>
        <taxon>Mycobacteriales</taxon>
        <taxon>Mycobacteriaceae</taxon>
        <taxon>Mycobacterium</taxon>
        <taxon>Mycobacterium avium complex (MAC)</taxon>
    </lineage>
</organism>
<dbReference type="KEGG" id="mav:MAV_0720"/>
<dbReference type="PIRSF" id="PIRSF018008">
    <property type="entry name" value="UCP018008"/>
    <property type="match status" value="1"/>
</dbReference>
<evidence type="ECO:0008006" key="3">
    <source>
        <dbReference type="Google" id="ProtNLM"/>
    </source>
</evidence>
<dbReference type="InterPro" id="IPR007362">
    <property type="entry name" value="DUF429"/>
</dbReference>
<accession>A0A0H2ZQU3</accession>
<dbReference type="HOGENOM" id="CLU_065544_0_0_11"/>
<evidence type="ECO:0000313" key="2">
    <source>
        <dbReference type="Proteomes" id="UP000001574"/>
    </source>
</evidence>
<dbReference type="RefSeq" id="WP_009974898.1">
    <property type="nucleotide sequence ID" value="NC_008595.1"/>
</dbReference>
<dbReference type="EMBL" id="CP000479">
    <property type="protein sequence ID" value="ABK64596.1"/>
    <property type="molecule type" value="Genomic_DNA"/>
</dbReference>